<reference evidence="2" key="1">
    <citation type="submission" date="2011-02" db="EMBL/GenBank/DDBJ databases">
        <title>The genome of the leaf-cutting ant Acromyrmex echinatior suggests key adaptations to social evolution and fungus farming.</title>
        <authorList>
            <person name="Nygaard S."/>
            <person name="Zhang G."/>
        </authorList>
    </citation>
    <scope>NUCLEOTIDE SEQUENCE</scope>
</reference>
<evidence type="ECO:0000313" key="3">
    <source>
        <dbReference type="Proteomes" id="UP000007755"/>
    </source>
</evidence>
<evidence type="ECO:0000256" key="1">
    <source>
        <dbReference type="SAM" id="MobiDB-lite"/>
    </source>
</evidence>
<accession>F4W788</accession>
<keyword evidence="3" id="KW-1185">Reference proteome</keyword>
<dbReference type="AlphaFoldDB" id="F4W788"/>
<protein>
    <submittedName>
        <fullName evidence="2">Uncharacterized protein</fullName>
    </submittedName>
</protein>
<organism evidence="3">
    <name type="scientific">Acromyrmex echinatior</name>
    <name type="common">Panamanian leafcutter ant</name>
    <name type="synonym">Acromyrmex octospinosus echinatior</name>
    <dbReference type="NCBI Taxonomy" id="103372"/>
    <lineage>
        <taxon>Eukaryota</taxon>
        <taxon>Metazoa</taxon>
        <taxon>Ecdysozoa</taxon>
        <taxon>Arthropoda</taxon>
        <taxon>Hexapoda</taxon>
        <taxon>Insecta</taxon>
        <taxon>Pterygota</taxon>
        <taxon>Neoptera</taxon>
        <taxon>Endopterygota</taxon>
        <taxon>Hymenoptera</taxon>
        <taxon>Apocrita</taxon>
        <taxon>Aculeata</taxon>
        <taxon>Formicoidea</taxon>
        <taxon>Formicidae</taxon>
        <taxon>Myrmicinae</taxon>
        <taxon>Acromyrmex</taxon>
    </lineage>
</organism>
<sequence>MYISEPQNGHTTTKYASTNSIPAMMEQESSLARILGAVGRHRENAAILRDTKTRRHSVLEDLKARRDSLIQRARRVSMFEEKENSAKDTAKDNIKIDVKDNNAKEKAKDKRRGSESGRRGSVFYVSEDLLEENQEVLENEDRDRLAQEAKKARRKSWHPLVKPPKLDRKRRKGVVSGVPSGVPSEIGSTEGLFSPNYPRQKRPSWWNIFIPESRQVDNAIQTQLPWDFIVFKHARILAIFFMSDIVLQSVLFPERSPFRHFRNSFDPTTLVPNTIHYIDYIIWARLRHKVTRFVAHEAAQIEFILCEFPEPCLVKTTPTVSRVSVSVANVVPEQPDCYTQT</sequence>
<name>F4W788_ACREC</name>
<dbReference type="STRING" id="103372.F4W788"/>
<dbReference type="InParanoid" id="F4W788"/>
<feature type="region of interest" description="Disordered" evidence="1">
    <location>
        <begin position="80"/>
        <end position="118"/>
    </location>
</feature>
<proteinExistence type="predicted"/>
<dbReference type="EMBL" id="GL887813">
    <property type="protein sequence ID" value="EGI69972.1"/>
    <property type="molecule type" value="Genomic_DNA"/>
</dbReference>
<dbReference type="Proteomes" id="UP000007755">
    <property type="component" value="Unassembled WGS sequence"/>
</dbReference>
<gene>
    <name evidence="2" type="ORF">G5I_01297</name>
</gene>
<feature type="compositionally biased region" description="Basic and acidic residues" evidence="1">
    <location>
        <begin position="139"/>
        <end position="150"/>
    </location>
</feature>
<dbReference type="eggNOG" id="KOG2372">
    <property type="taxonomic scope" value="Eukaryota"/>
</dbReference>
<evidence type="ECO:0000313" key="2">
    <source>
        <dbReference type="EMBL" id="EGI69972.1"/>
    </source>
</evidence>
<feature type="region of interest" description="Disordered" evidence="1">
    <location>
        <begin position="139"/>
        <end position="163"/>
    </location>
</feature>